<evidence type="ECO:0000313" key="10">
    <source>
        <dbReference type="Proteomes" id="UP000287447"/>
    </source>
</evidence>
<evidence type="ECO:0000259" key="8">
    <source>
        <dbReference type="Pfam" id="PF01895"/>
    </source>
</evidence>
<dbReference type="Proteomes" id="UP000287447">
    <property type="component" value="Unassembled WGS sequence"/>
</dbReference>
<feature type="region of interest" description="Disordered" evidence="6">
    <location>
        <begin position="542"/>
        <end position="565"/>
    </location>
</feature>
<dbReference type="PANTHER" id="PTHR10010">
    <property type="entry name" value="SOLUTE CARRIER FAMILY 34 SODIUM PHOSPHATE , MEMBER 2-RELATED"/>
    <property type="match status" value="1"/>
</dbReference>
<dbReference type="GO" id="GO:0044341">
    <property type="term" value="P:sodium-dependent phosphate transport"/>
    <property type="evidence" value="ECO:0007669"/>
    <property type="project" value="InterPro"/>
</dbReference>
<keyword evidence="10" id="KW-1185">Reference proteome</keyword>
<feature type="compositionally biased region" description="Basic and acidic residues" evidence="6">
    <location>
        <begin position="542"/>
        <end position="555"/>
    </location>
</feature>
<accession>A0A437QU53</accession>
<evidence type="ECO:0000256" key="2">
    <source>
        <dbReference type="ARBA" id="ARBA00022475"/>
    </source>
</evidence>
<sequence>METIINIVGSVALLLWGIRMVRTGVTRSFGAELRRVLSLSAKNRVTGFLTGLAAAAAVQSSTATAMIVSSFAGQGLIGGVAALAIVLGADVGTTIVVQLLSFDIKWISPLFLALGVFTFLASEKARHKNLGRIALGFGLVLLALKQIVLSSAPLRETETVSLLLQPLSAEPLLAILVVALLTWFSHSSVAIVLLIATFAASQVISTQAAFVMVLGANLGGAFTAFVMTLQSPVASRRVTTGNLFMRGCGVLAALPLIPYAMPYVAMMGGDHVRAVANFHLMFNLALAVAFLPLLSLVDPLVRRLVPERPDRDDLQSPKYLDSGALESPTVALSCAARETLRMGDEVREMLQSTLQVFVTNDDTLRKEVERSDDLVDRLHEAIKLYLTSLSQQEMDAPESKRCVEILSFTTNLEHIGDIIDKNLMELAAKKIKGQTLFSTDGAREIDEFHQRIIANLDLAMSVFMSGDLNLARQLIREKSEIRHVEQRFTDNHFARIGEGRPESIASSSLHLDVLRDLKRINSHLTSVAYPILERAGELADSRLMDGKEENTDARPRPIRMQPTTK</sequence>
<dbReference type="NCBIfam" id="TIGR00704">
    <property type="entry name" value="NaPi_cotrn_rel"/>
    <property type="match status" value="1"/>
</dbReference>
<dbReference type="GO" id="GO:0005886">
    <property type="term" value="C:plasma membrane"/>
    <property type="evidence" value="ECO:0007669"/>
    <property type="project" value="UniProtKB-SubCell"/>
</dbReference>
<evidence type="ECO:0000256" key="7">
    <source>
        <dbReference type="SAM" id="Phobius"/>
    </source>
</evidence>
<feature type="transmembrane region" description="Helical" evidence="7">
    <location>
        <begin position="75"/>
        <end position="100"/>
    </location>
</feature>
<reference evidence="10" key="1">
    <citation type="submission" date="2019-01" db="EMBL/GenBank/DDBJ databases">
        <title>Gri0909 isolated from a small marine red alga.</title>
        <authorList>
            <person name="Kim J."/>
            <person name="Jeong S.E."/>
            <person name="Jeon C.O."/>
        </authorList>
    </citation>
    <scope>NUCLEOTIDE SEQUENCE [LARGE SCALE GENOMIC DNA]</scope>
    <source>
        <strain evidence="10">Gri0909</strain>
    </source>
</reference>
<evidence type="ECO:0000256" key="3">
    <source>
        <dbReference type="ARBA" id="ARBA00022692"/>
    </source>
</evidence>
<evidence type="ECO:0000256" key="6">
    <source>
        <dbReference type="SAM" id="MobiDB-lite"/>
    </source>
</evidence>
<keyword evidence="4 7" id="KW-1133">Transmembrane helix</keyword>
<comment type="caution">
    <text evidence="9">The sequence shown here is derived from an EMBL/GenBank/DDBJ whole genome shotgun (WGS) entry which is preliminary data.</text>
</comment>
<feature type="domain" description="PhoU" evidence="8">
    <location>
        <begin position="340"/>
        <end position="419"/>
    </location>
</feature>
<proteinExistence type="predicted"/>
<feature type="transmembrane region" description="Helical" evidence="7">
    <location>
        <begin position="208"/>
        <end position="231"/>
    </location>
</feature>
<keyword evidence="2" id="KW-1003">Cell membrane</keyword>
<dbReference type="Gene3D" id="1.20.58.220">
    <property type="entry name" value="Phosphate transport system protein phou homolog 2, domain 2"/>
    <property type="match status" value="1"/>
</dbReference>
<dbReference type="PANTHER" id="PTHR10010:SF46">
    <property type="entry name" value="SODIUM-DEPENDENT PHOSPHATE TRANSPORT PROTEIN 2B"/>
    <property type="match status" value="1"/>
</dbReference>
<comment type="subcellular location">
    <subcellularLocation>
        <location evidence="1">Cell membrane</location>
        <topology evidence="1">Multi-pass membrane protein</topology>
    </subcellularLocation>
</comment>
<feature type="transmembrane region" description="Helical" evidence="7">
    <location>
        <begin position="106"/>
        <end position="122"/>
    </location>
</feature>
<dbReference type="Pfam" id="PF01895">
    <property type="entry name" value="PhoU"/>
    <property type="match status" value="2"/>
</dbReference>
<evidence type="ECO:0000256" key="5">
    <source>
        <dbReference type="ARBA" id="ARBA00023136"/>
    </source>
</evidence>
<dbReference type="RefSeq" id="WP_127763404.1">
    <property type="nucleotide sequence ID" value="NZ_SADE01000001.1"/>
</dbReference>
<protein>
    <submittedName>
        <fullName evidence="9">Na/Pi cotransporter family protein</fullName>
    </submittedName>
</protein>
<feature type="transmembrane region" description="Helical" evidence="7">
    <location>
        <begin position="243"/>
        <end position="266"/>
    </location>
</feature>
<keyword evidence="3 7" id="KW-0812">Transmembrane</keyword>
<gene>
    <name evidence="9" type="ORF">EOI86_01620</name>
</gene>
<feature type="transmembrane region" description="Helical" evidence="7">
    <location>
        <begin position="278"/>
        <end position="297"/>
    </location>
</feature>
<dbReference type="EMBL" id="SADE01000001">
    <property type="protein sequence ID" value="RVU38031.1"/>
    <property type="molecule type" value="Genomic_DNA"/>
</dbReference>
<feature type="transmembrane region" description="Helical" evidence="7">
    <location>
        <begin position="172"/>
        <end position="196"/>
    </location>
</feature>
<dbReference type="NCBIfam" id="NF037997">
    <property type="entry name" value="Na_Pi_symport"/>
    <property type="match status" value="1"/>
</dbReference>
<evidence type="ECO:0000313" key="9">
    <source>
        <dbReference type="EMBL" id="RVU38031.1"/>
    </source>
</evidence>
<keyword evidence="5 7" id="KW-0472">Membrane</keyword>
<name>A0A437QU53_9PROT</name>
<evidence type="ECO:0000256" key="1">
    <source>
        <dbReference type="ARBA" id="ARBA00004651"/>
    </source>
</evidence>
<feature type="transmembrane region" description="Helical" evidence="7">
    <location>
        <begin position="134"/>
        <end position="152"/>
    </location>
</feature>
<organism evidence="9 10">
    <name type="scientific">Hwanghaeella grinnelliae</name>
    <dbReference type="NCBI Taxonomy" id="2500179"/>
    <lineage>
        <taxon>Bacteria</taxon>
        <taxon>Pseudomonadati</taxon>
        <taxon>Pseudomonadota</taxon>
        <taxon>Alphaproteobacteria</taxon>
        <taxon>Rhodospirillales</taxon>
        <taxon>Rhodospirillaceae</taxon>
        <taxon>Hwanghaeella</taxon>
    </lineage>
</organism>
<dbReference type="AlphaFoldDB" id="A0A437QU53"/>
<dbReference type="GO" id="GO:0005436">
    <property type="term" value="F:sodium:phosphate symporter activity"/>
    <property type="evidence" value="ECO:0007669"/>
    <property type="project" value="InterPro"/>
</dbReference>
<dbReference type="InterPro" id="IPR003841">
    <property type="entry name" value="Na/Pi_transpt"/>
</dbReference>
<dbReference type="InterPro" id="IPR004633">
    <property type="entry name" value="NaPi_cotrn-rel/YqeW-like"/>
</dbReference>
<dbReference type="SUPFAM" id="SSF109755">
    <property type="entry name" value="PhoU-like"/>
    <property type="match status" value="1"/>
</dbReference>
<dbReference type="OrthoDB" id="5778511at2"/>
<dbReference type="Pfam" id="PF02690">
    <property type="entry name" value="Na_Pi_cotrans"/>
    <property type="match status" value="2"/>
</dbReference>
<dbReference type="InterPro" id="IPR038078">
    <property type="entry name" value="PhoU-like_sf"/>
</dbReference>
<feature type="domain" description="PhoU" evidence="8">
    <location>
        <begin position="446"/>
        <end position="528"/>
    </location>
</feature>
<dbReference type="InterPro" id="IPR026022">
    <property type="entry name" value="PhoU_dom"/>
</dbReference>
<evidence type="ECO:0000256" key="4">
    <source>
        <dbReference type="ARBA" id="ARBA00022989"/>
    </source>
</evidence>